<reference evidence="3" key="2">
    <citation type="submission" date="2015-01" db="EMBL/GenBank/DDBJ databases">
        <title>Evolutionary Origins and Diversification of the Mycorrhizal Mutualists.</title>
        <authorList>
            <consortium name="DOE Joint Genome Institute"/>
            <consortium name="Mycorrhizal Genomics Consortium"/>
            <person name="Kohler A."/>
            <person name="Kuo A."/>
            <person name="Nagy L.G."/>
            <person name="Floudas D."/>
            <person name="Copeland A."/>
            <person name="Barry K.W."/>
            <person name="Cichocki N."/>
            <person name="Veneault-Fourrey C."/>
            <person name="LaButti K."/>
            <person name="Lindquist E.A."/>
            <person name="Lipzen A."/>
            <person name="Lundell T."/>
            <person name="Morin E."/>
            <person name="Murat C."/>
            <person name="Riley R."/>
            <person name="Ohm R."/>
            <person name="Sun H."/>
            <person name="Tunlid A."/>
            <person name="Henrissat B."/>
            <person name="Grigoriev I.V."/>
            <person name="Hibbett D.S."/>
            <person name="Martin F."/>
        </authorList>
    </citation>
    <scope>NUCLEOTIDE SEQUENCE [LARGE SCALE GENOMIC DNA]</scope>
    <source>
        <strain evidence="3">MAFF 305830</strain>
    </source>
</reference>
<proteinExistence type="predicted"/>
<keyword evidence="3" id="KW-1185">Reference proteome</keyword>
<feature type="transmembrane region" description="Helical" evidence="1">
    <location>
        <begin position="106"/>
        <end position="127"/>
    </location>
</feature>
<dbReference type="EMBL" id="KN824281">
    <property type="protein sequence ID" value="KIM31962.1"/>
    <property type="molecule type" value="Genomic_DNA"/>
</dbReference>
<dbReference type="OrthoDB" id="3258294at2759"/>
<dbReference type="Proteomes" id="UP000054097">
    <property type="component" value="Unassembled WGS sequence"/>
</dbReference>
<feature type="transmembrane region" description="Helical" evidence="1">
    <location>
        <begin position="133"/>
        <end position="152"/>
    </location>
</feature>
<name>A0A0C2XSR3_SERVB</name>
<accession>A0A0C2XSR3</accession>
<keyword evidence="1" id="KW-0812">Transmembrane</keyword>
<evidence type="ECO:0000256" key="1">
    <source>
        <dbReference type="SAM" id="Phobius"/>
    </source>
</evidence>
<dbReference type="AlphaFoldDB" id="A0A0C2XSR3"/>
<dbReference type="PROSITE" id="PS51257">
    <property type="entry name" value="PROKAR_LIPOPROTEIN"/>
    <property type="match status" value="1"/>
</dbReference>
<protein>
    <submittedName>
        <fullName evidence="2">Uncharacterized protein</fullName>
    </submittedName>
</protein>
<gene>
    <name evidence="2" type="ORF">M408DRAFT_241477</name>
</gene>
<keyword evidence="1" id="KW-1133">Transmembrane helix</keyword>
<evidence type="ECO:0000313" key="2">
    <source>
        <dbReference type="EMBL" id="KIM31962.1"/>
    </source>
</evidence>
<feature type="transmembrane region" description="Helical" evidence="1">
    <location>
        <begin position="15"/>
        <end position="41"/>
    </location>
</feature>
<feature type="transmembrane region" description="Helical" evidence="1">
    <location>
        <begin position="61"/>
        <end position="85"/>
    </location>
</feature>
<organism evidence="2 3">
    <name type="scientific">Serendipita vermifera MAFF 305830</name>
    <dbReference type="NCBI Taxonomy" id="933852"/>
    <lineage>
        <taxon>Eukaryota</taxon>
        <taxon>Fungi</taxon>
        <taxon>Dikarya</taxon>
        <taxon>Basidiomycota</taxon>
        <taxon>Agaricomycotina</taxon>
        <taxon>Agaricomycetes</taxon>
        <taxon>Sebacinales</taxon>
        <taxon>Serendipitaceae</taxon>
        <taxon>Serendipita</taxon>
    </lineage>
</organism>
<sequence>MITRVYALWNRDRRVLVVTLLGFFIHITVYIVIACTAYATGSILPVNPPFTGCFIIPGNDTLWVIFIPNIAFETMIVVLTVYKSWSIAVQSGIRTPVFTMLMSDGLIYYWIIMAAHILSFVCMKVPSSMTLPIIGSYPSITVTVVACGRLFARLQRLLLSKSKGQSGFTTYGFGTSIVPEFLYDDNAKDPSFIITGDIGLGTMNNQHRLNSELDDNILSNTTVLLDPHKDSQPSTSRQAREPLVENLNQASGLEDSFRSKIVPTAQARTTEGPLGTATELEVEVEIVRDGPGLPTYVNRRSVLNPSPSFSHETLGNIRGKDIGPIMSIARMDQHDT</sequence>
<reference evidence="2 3" key="1">
    <citation type="submission" date="2014-04" db="EMBL/GenBank/DDBJ databases">
        <authorList>
            <consortium name="DOE Joint Genome Institute"/>
            <person name="Kuo A."/>
            <person name="Zuccaro A."/>
            <person name="Kohler A."/>
            <person name="Nagy L.G."/>
            <person name="Floudas D."/>
            <person name="Copeland A."/>
            <person name="Barry K.W."/>
            <person name="Cichocki N."/>
            <person name="Veneault-Fourrey C."/>
            <person name="LaButti K."/>
            <person name="Lindquist E.A."/>
            <person name="Lipzen A."/>
            <person name="Lundell T."/>
            <person name="Morin E."/>
            <person name="Murat C."/>
            <person name="Sun H."/>
            <person name="Tunlid A."/>
            <person name="Henrissat B."/>
            <person name="Grigoriev I.V."/>
            <person name="Hibbett D.S."/>
            <person name="Martin F."/>
            <person name="Nordberg H.P."/>
            <person name="Cantor M.N."/>
            <person name="Hua S.X."/>
        </authorList>
    </citation>
    <scope>NUCLEOTIDE SEQUENCE [LARGE SCALE GENOMIC DNA]</scope>
    <source>
        <strain evidence="2 3">MAFF 305830</strain>
    </source>
</reference>
<dbReference type="HOGENOM" id="CLU_053377_0_0_1"/>
<keyword evidence="1" id="KW-0472">Membrane</keyword>
<evidence type="ECO:0000313" key="3">
    <source>
        <dbReference type="Proteomes" id="UP000054097"/>
    </source>
</evidence>